<dbReference type="EMBL" id="CP074133">
    <property type="protein sequence ID" value="QUX24923.1"/>
    <property type="molecule type" value="Genomic_DNA"/>
</dbReference>
<dbReference type="Proteomes" id="UP000676079">
    <property type="component" value="Chromosome"/>
</dbReference>
<dbReference type="RefSeq" id="WP_220560392.1">
    <property type="nucleotide sequence ID" value="NZ_CP074133.1"/>
</dbReference>
<name>A0ABX8BX58_9ACTN</name>
<gene>
    <name evidence="1" type="ORF">KGD84_12025</name>
</gene>
<evidence type="ECO:0000313" key="2">
    <source>
        <dbReference type="Proteomes" id="UP000676079"/>
    </source>
</evidence>
<evidence type="ECO:0000313" key="1">
    <source>
        <dbReference type="EMBL" id="QUX24923.1"/>
    </source>
</evidence>
<organism evidence="1 2">
    <name type="scientific">Nocardiopsis changdeensis</name>
    <dbReference type="NCBI Taxonomy" id="2831969"/>
    <lineage>
        <taxon>Bacteria</taxon>
        <taxon>Bacillati</taxon>
        <taxon>Actinomycetota</taxon>
        <taxon>Actinomycetes</taxon>
        <taxon>Streptosporangiales</taxon>
        <taxon>Nocardiopsidaceae</taxon>
        <taxon>Nocardiopsis</taxon>
    </lineage>
</organism>
<accession>A0ABX8BX58</accession>
<proteinExistence type="predicted"/>
<sequence length="164" mass="16548">MASFPDTPDLPDELLPGPDPLALLADPGAVPDRAEEYTAAVRDVVGEVEALSGLGEWAAAESLARRAIVLIDHTVPLLADPAAPAAEAAALVPLHAAACARAGLAPDEVARWLLTAQANGQEVPAVSADAYAEALGPEGTAAYAASLAALDDLDPATAARLRTS</sequence>
<keyword evidence="2" id="KW-1185">Reference proteome</keyword>
<protein>
    <recommendedName>
        <fullName evidence="3">DUF222 domain-containing protein</fullName>
    </recommendedName>
</protein>
<reference evidence="1 2" key="1">
    <citation type="submission" date="2021-05" db="EMBL/GenBank/DDBJ databases">
        <title>Direct Submission.</title>
        <authorList>
            <person name="Li K."/>
            <person name="Gao J."/>
        </authorList>
    </citation>
    <scope>NUCLEOTIDE SEQUENCE [LARGE SCALE GENOMIC DNA]</scope>
    <source>
        <strain evidence="1 2">Mg02</strain>
    </source>
</reference>
<evidence type="ECO:0008006" key="3">
    <source>
        <dbReference type="Google" id="ProtNLM"/>
    </source>
</evidence>